<dbReference type="WBParaSite" id="TMUE_2000008320.1">
    <property type="protein sequence ID" value="TMUE_2000008320.1"/>
    <property type="gene ID" value="WBGene00295672"/>
</dbReference>
<keyword evidence="1" id="KW-0472">Membrane</keyword>
<evidence type="ECO:0000256" key="1">
    <source>
        <dbReference type="SAM" id="Phobius"/>
    </source>
</evidence>
<keyword evidence="2" id="KW-1185">Reference proteome</keyword>
<dbReference type="Proteomes" id="UP000046395">
    <property type="component" value="Unassembled WGS sequence"/>
</dbReference>
<evidence type="ECO:0000313" key="3">
    <source>
        <dbReference type="WBParaSite" id="TMUE_2000008320.1"/>
    </source>
</evidence>
<name>A0A5S6QM78_TRIMR</name>
<proteinExistence type="predicted"/>
<feature type="transmembrane region" description="Helical" evidence="1">
    <location>
        <begin position="72"/>
        <end position="94"/>
    </location>
</feature>
<dbReference type="AlphaFoldDB" id="A0A5S6QM78"/>
<sequence length="174" mass="19420">MEAYAEKALGQHEVRLHEFRFHMVSIFVLKEKYLSFGLSLGKSENCGPQSYCLVHLRLQHRQGRRELPGKRVALKNVGIMQVVTVLTLFLIAGLGSGLCGKIQLASLHLIVGFVLHKRALHAFKVEQIECLFHVGTSAVRSHQRGHVRLSVVLLHGDCGASYDAAPEMTPFLRL</sequence>
<protein>
    <submittedName>
        <fullName evidence="3">Uncharacterized protein</fullName>
    </submittedName>
</protein>
<evidence type="ECO:0000313" key="2">
    <source>
        <dbReference type="Proteomes" id="UP000046395"/>
    </source>
</evidence>
<reference evidence="3" key="1">
    <citation type="submission" date="2019-12" db="UniProtKB">
        <authorList>
            <consortium name="WormBaseParasite"/>
        </authorList>
    </citation>
    <scope>IDENTIFICATION</scope>
</reference>
<keyword evidence="1" id="KW-1133">Transmembrane helix</keyword>
<keyword evidence="1" id="KW-0812">Transmembrane</keyword>
<organism evidence="2 3">
    <name type="scientific">Trichuris muris</name>
    <name type="common">Mouse whipworm</name>
    <dbReference type="NCBI Taxonomy" id="70415"/>
    <lineage>
        <taxon>Eukaryota</taxon>
        <taxon>Metazoa</taxon>
        <taxon>Ecdysozoa</taxon>
        <taxon>Nematoda</taxon>
        <taxon>Enoplea</taxon>
        <taxon>Dorylaimia</taxon>
        <taxon>Trichinellida</taxon>
        <taxon>Trichuridae</taxon>
        <taxon>Trichuris</taxon>
    </lineage>
</organism>
<accession>A0A5S6QM78</accession>